<dbReference type="InterPro" id="IPR032682">
    <property type="entry name" value="Cnd1_C"/>
</dbReference>
<dbReference type="InterPro" id="IPR020396">
    <property type="entry name" value="NADH_UbQ_OxRdtase_CS"/>
</dbReference>
<dbReference type="InterPro" id="IPR007673">
    <property type="entry name" value="Condensin_cplx_su1"/>
</dbReference>
<dbReference type="FunFam" id="3.30.460.80:FF:000002">
    <property type="entry name" value="NADH dehydrogenase iron-sulfur protein 3, mitochondrial"/>
    <property type="match status" value="1"/>
</dbReference>
<evidence type="ECO:0000256" key="13">
    <source>
        <dbReference type="ARBA" id="ARBA00023067"/>
    </source>
</evidence>
<evidence type="ECO:0000256" key="14">
    <source>
        <dbReference type="ARBA" id="ARBA00023075"/>
    </source>
</evidence>
<dbReference type="GO" id="GO:0016651">
    <property type="term" value="F:oxidoreductase activity, acting on NAD(P)H"/>
    <property type="evidence" value="ECO:0007669"/>
    <property type="project" value="InterPro"/>
</dbReference>
<evidence type="ECO:0000256" key="12">
    <source>
        <dbReference type="ARBA" id="ARBA00023027"/>
    </source>
</evidence>
<dbReference type="NCBIfam" id="TIGR01961">
    <property type="entry name" value="NuoC_fam"/>
    <property type="match status" value="1"/>
</dbReference>
<protein>
    <recommendedName>
        <fullName evidence="6">NADH dehydrogenase [ubiquinone] iron-sulfur protein 3, mitochondrial</fullName>
    </recommendedName>
</protein>
<evidence type="ECO:0000256" key="10">
    <source>
        <dbReference type="ARBA" id="ARBA00022776"/>
    </source>
</evidence>
<feature type="region of interest" description="Disordered" evidence="20">
    <location>
        <begin position="925"/>
        <end position="977"/>
    </location>
</feature>
<feature type="compositionally biased region" description="Acidic residues" evidence="20">
    <location>
        <begin position="1320"/>
        <end position="1336"/>
    </location>
</feature>
<sequence>MAKIVKNFVIPLVKDDLLTSHAGQYFVKEILPLRAISHAIDVTRPALQENGAHFILDHYDSFFSIVIHGNKVDLDICLRAFTRIHKAVAILVDDLEKIFDHGKDITEEEERETYLCINNMLAYLFSWFICHIEDHVKNANEINIGRRKRSMKSDIEEEWEQSRQKALEILYRWLQLPLYKIWRPPIVDNSFVMTLTQICYKILEQSKDAKQKHMRQTIFEILGTFIKKYNHGITCVVRIVQLVKLYDALAIPIATGVVHMVTECGCNGLIKEVMNEIGQSEVMEADSRNTSTFLENIAISKPDLIIPILDEITDYLSNEFYTMRNCVIGILGAVVQKALTGEDLTDEQKEQRDECLDNLEEHMLDCNAYVRSKVLQVWQHLCREGAVPLARHGKLLACTALRLEDKSANVRKQALQLLRTLLQSNPFAGKLNCVELSNSLEKETAKLQELQAHIVSASERGHEERFELWTVLQYDIKAAIKKILMNDEAEYINDVEQDENIDPNHAFEHVRQLLLSRKVTEAVTYLWKTFTKLEGAPEMENLSATAKEECLFAFLLKIFIESETKSTDKDDNANNACKSEQDDNKREEIRLRKRVINYLKNCLEFATELEKAIPMAEKLLFSTCAGDAVESCTFLGVAFQFGVTGAADSMREALFQVFHRDQSVRNNVAVVYKGIYLDTNNDKRSIRQIAVARANRLIELLKELKPGQSQALTLLIVTWYENKELNSELLQVLWEKFSMKYPDTSPIDSRTALMIITMIAQAKSNIASDNLDVLMKIGFGPRAKDDLLLARDACRMLLKIKQSNKDVENSPVRYPNDHDLFKEIMRLLIDFFTSTEENAYISFATDALNAIYHLANQPDKLINELLLDITEKGQLMNKDTDQVSDVSSTVLSRLLYIVGHVAIKQLVHLDVSIYKELKRRNMLREMQGKKKKRLPRSALPTPDGKARSSNTSTSSNMRRGSRRENSTFTEDNGEEALEGAMDDAEAEFVSGALEHEIVTGNGLLVKFVPLVLDVCQYPDKYNNEDVQAAGSLALSKMMTVSSEFCEQSLQLLITILERSPYPGIRSNMLIGLSDLATRFPNQVEPWSKHIYGRLRDKDVNVRRTCVRMLSSLIMREMIRVKGQVSELALCVIDEDEQIRRHTKEFFVQLAQKGNALYNIVPDILSRLADPQLNLDEKDFQETIRYILGLMQKEKQIDTIIDKICARFKLAATERQWRDLSYCLSLLQFSGKSIQRLIESLPLLKEKIHYKPVLTALQNIIEQTKKKAEAKAVCIELEEKIQELLETKDDNEIDRHLMPPPSTAPRNKRNVRRSRRKSTSDEDEDSSEEDDSEEEADNVFVVKLKNRKKKLTDNEKNSHAKSSMKNGNNTDVSGAGTPGTSKRGKRRERVKAEPSTPSPSPKRTKNKSVRETPTRSSGRLRYAVASSSTVRYNTTTTDEKTEKTETRPTVRKPSHVDVDRLIHFGRYINDCLPKYIQQVQLAAGDELELLIVPDGIIPTFTFLKDHHNTQFVNLSDITAVDVPSRQYRFELVYNLLSLRYNSRIRVKTYTDELTPVDSINSVFKAADWYEREIWDMFGVFFLNHPDLRRILTDYGFEGHPLRKDFPLSGYVEVRYDDEYKRIVIEPLELTQEFRKFELAAPWEQFPNFRDAPSSTAEPASKEK</sequence>
<gene>
    <name evidence="24" type="ORF">DBV15_08754</name>
</gene>
<evidence type="ECO:0000256" key="4">
    <source>
        <dbReference type="ARBA" id="ARBA00007569"/>
    </source>
</evidence>
<evidence type="ECO:0000259" key="21">
    <source>
        <dbReference type="Pfam" id="PF00329"/>
    </source>
</evidence>
<comment type="caution">
    <text evidence="24">The sequence shown here is derived from an EMBL/GenBank/DDBJ whole genome shotgun (WGS) entry which is preliminary data.</text>
</comment>
<evidence type="ECO:0000256" key="18">
    <source>
        <dbReference type="RuleBase" id="RU003456"/>
    </source>
</evidence>
<evidence type="ECO:0000256" key="9">
    <source>
        <dbReference type="ARBA" id="ARBA00022618"/>
    </source>
</evidence>
<dbReference type="NCBIfam" id="NF004733">
    <property type="entry name" value="PRK06074.1-5"/>
    <property type="match status" value="1"/>
</dbReference>
<keyword evidence="25" id="KW-1185">Reference proteome</keyword>
<feature type="compositionally biased region" description="Basic and acidic residues" evidence="20">
    <location>
        <begin position="1436"/>
        <end position="1451"/>
    </location>
</feature>
<keyword evidence="15" id="KW-0539">Nucleus</keyword>
<keyword evidence="12 18" id="KW-0520">NAD</keyword>
<dbReference type="GO" id="GO:0005739">
    <property type="term" value="C:mitochondrion"/>
    <property type="evidence" value="ECO:0007669"/>
    <property type="project" value="UniProtKB-SubCell"/>
</dbReference>
<dbReference type="PANTHER" id="PTHR14222">
    <property type="entry name" value="CONDENSIN"/>
    <property type="match status" value="1"/>
</dbReference>
<evidence type="ECO:0000256" key="16">
    <source>
        <dbReference type="ARBA" id="ARBA00023306"/>
    </source>
</evidence>
<evidence type="ECO:0000256" key="19">
    <source>
        <dbReference type="SAM" id="Coils"/>
    </source>
</evidence>
<keyword evidence="8" id="KW-0158">Chromosome</keyword>
<dbReference type="InterPro" id="IPR016024">
    <property type="entry name" value="ARM-type_fold"/>
</dbReference>
<keyword evidence="11 18" id="KW-1278">Translocase</keyword>
<feature type="coiled-coil region" evidence="19">
    <location>
        <begin position="433"/>
        <end position="460"/>
    </location>
</feature>
<dbReference type="EMBL" id="QBLH01002553">
    <property type="protein sequence ID" value="TGZ48084.1"/>
    <property type="molecule type" value="Genomic_DNA"/>
</dbReference>
<organism evidence="24 25">
    <name type="scientific">Temnothorax longispinosus</name>
    <dbReference type="NCBI Taxonomy" id="300112"/>
    <lineage>
        <taxon>Eukaryota</taxon>
        <taxon>Metazoa</taxon>
        <taxon>Ecdysozoa</taxon>
        <taxon>Arthropoda</taxon>
        <taxon>Hexapoda</taxon>
        <taxon>Insecta</taxon>
        <taxon>Pterygota</taxon>
        <taxon>Neoptera</taxon>
        <taxon>Endopterygota</taxon>
        <taxon>Hymenoptera</taxon>
        <taxon>Apocrita</taxon>
        <taxon>Aculeata</taxon>
        <taxon>Formicoidea</taxon>
        <taxon>Formicidae</taxon>
        <taxon>Myrmicinae</taxon>
        <taxon>Temnothorax</taxon>
    </lineage>
</organism>
<dbReference type="InterPro" id="IPR037232">
    <property type="entry name" value="NADH_quin_OxRdtase_su_C/D-like"/>
</dbReference>
<evidence type="ECO:0000256" key="15">
    <source>
        <dbReference type="ARBA" id="ARBA00023242"/>
    </source>
</evidence>
<dbReference type="PROSITE" id="PS00542">
    <property type="entry name" value="COMPLEX1_30K"/>
    <property type="match status" value="1"/>
</dbReference>
<dbReference type="GO" id="GO:0008137">
    <property type="term" value="F:NADH dehydrogenase (ubiquinone) activity"/>
    <property type="evidence" value="ECO:0007669"/>
    <property type="project" value="UniProtKB-EC"/>
</dbReference>
<evidence type="ECO:0000259" key="22">
    <source>
        <dbReference type="Pfam" id="PF12717"/>
    </source>
</evidence>
<evidence type="ECO:0000256" key="6">
    <source>
        <dbReference type="ARBA" id="ARBA00020084"/>
    </source>
</evidence>
<evidence type="ECO:0000256" key="11">
    <source>
        <dbReference type="ARBA" id="ARBA00022967"/>
    </source>
</evidence>
<dbReference type="Pfam" id="PF12717">
    <property type="entry name" value="Cnd1"/>
    <property type="match status" value="1"/>
</dbReference>
<feature type="domain" description="Condensin complex subunit 1 N-terminal" evidence="23">
    <location>
        <begin position="83"/>
        <end position="234"/>
    </location>
</feature>
<dbReference type="Pfam" id="PF12922">
    <property type="entry name" value="Cnd1_N"/>
    <property type="match status" value="1"/>
</dbReference>
<comment type="similarity">
    <text evidence="4 18">Belongs to the complex I 30 kDa subunit family.</text>
</comment>
<feature type="domain" description="NADH:ubiquinone oxidoreductase 30kDa subunit" evidence="21">
    <location>
        <begin position="1490"/>
        <end position="1609"/>
    </location>
</feature>
<accession>A0A4V3SAB3</accession>
<dbReference type="InterPro" id="IPR001268">
    <property type="entry name" value="NADH_UbQ_OxRdtase_30kDa_su"/>
</dbReference>
<dbReference type="HAMAP" id="MF_01357">
    <property type="entry name" value="NDH1_NuoC"/>
    <property type="match status" value="1"/>
</dbReference>
<evidence type="ECO:0000256" key="7">
    <source>
        <dbReference type="ARBA" id="ARBA00022448"/>
    </source>
</evidence>
<dbReference type="Gene3D" id="1.25.10.10">
    <property type="entry name" value="Leucine-rich Repeat Variant"/>
    <property type="match status" value="2"/>
</dbReference>
<evidence type="ECO:0000313" key="25">
    <source>
        <dbReference type="Proteomes" id="UP000310200"/>
    </source>
</evidence>
<evidence type="ECO:0000256" key="17">
    <source>
        <dbReference type="ARBA" id="ARBA00049551"/>
    </source>
</evidence>
<feature type="compositionally biased region" description="Basic residues" evidence="20">
    <location>
        <begin position="1305"/>
        <end position="1316"/>
    </location>
</feature>
<dbReference type="InterPro" id="IPR026971">
    <property type="entry name" value="CND1/NCAPD3"/>
</dbReference>
<keyword evidence="19" id="KW-0175">Coiled coil</keyword>
<dbReference type="GO" id="GO:0005634">
    <property type="term" value="C:nucleus"/>
    <property type="evidence" value="ECO:0007669"/>
    <property type="project" value="UniProtKB-SubCell"/>
</dbReference>
<evidence type="ECO:0000256" key="2">
    <source>
        <dbReference type="ARBA" id="ARBA00004173"/>
    </source>
</evidence>
<feature type="region of interest" description="Disordered" evidence="20">
    <location>
        <begin position="1289"/>
        <end position="1451"/>
    </location>
</feature>
<dbReference type="GO" id="GO:0016020">
    <property type="term" value="C:membrane"/>
    <property type="evidence" value="ECO:0007669"/>
    <property type="project" value="UniProtKB-ARBA"/>
</dbReference>
<evidence type="ECO:0000256" key="1">
    <source>
        <dbReference type="ARBA" id="ARBA00004123"/>
    </source>
</evidence>
<name>A0A4V3SAB3_9HYME</name>
<feature type="compositionally biased region" description="Low complexity" evidence="20">
    <location>
        <begin position="947"/>
        <end position="958"/>
    </location>
</feature>
<dbReference type="PIRSF" id="PIRSF017127">
    <property type="entry name" value="Condensin_D2"/>
    <property type="match status" value="1"/>
</dbReference>
<keyword evidence="14" id="KW-0830">Ubiquinone</keyword>
<keyword evidence="9" id="KW-0132">Cell division</keyword>
<dbReference type="GO" id="GO:0000779">
    <property type="term" value="C:condensed chromosome, centromeric region"/>
    <property type="evidence" value="ECO:0007669"/>
    <property type="project" value="TreeGrafter"/>
</dbReference>
<evidence type="ECO:0000256" key="8">
    <source>
        <dbReference type="ARBA" id="ARBA00022454"/>
    </source>
</evidence>
<keyword evidence="10" id="KW-0498">Mitosis</keyword>
<comment type="similarity">
    <text evidence="5">Belongs to the CND1 (condensin subunit 1) family.</text>
</comment>
<dbReference type="SUPFAM" id="SSF48371">
    <property type="entry name" value="ARM repeat"/>
    <property type="match status" value="1"/>
</dbReference>
<feature type="compositionally biased region" description="Polar residues" evidence="20">
    <location>
        <begin position="1359"/>
        <end position="1371"/>
    </location>
</feature>
<evidence type="ECO:0000256" key="5">
    <source>
        <dbReference type="ARBA" id="ARBA00009606"/>
    </source>
</evidence>
<dbReference type="GO" id="GO:0042393">
    <property type="term" value="F:histone binding"/>
    <property type="evidence" value="ECO:0007669"/>
    <property type="project" value="TreeGrafter"/>
</dbReference>
<evidence type="ECO:0000256" key="20">
    <source>
        <dbReference type="SAM" id="MobiDB-lite"/>
    </source>
</evidence>
<comment type="catalytic activity">
    <reaction evidence="17">
        <text>a ubiquinone + NADH + 5 H(+)(in) = a ubiquinol + NAD(+) + 4 H(+)(out)</text>
        <dbReference type="Rhea" id="RHEA:29091"/>
        <dbReference type="Rhea" id="RHEA-COMP:9565"/>
        <dbReference type="Rhea" id="RHEA-COMP:9566"/>
        <dbReference type="ChEBI" id="CHEBI:15378"/>
        <dbReference type="ChEBI" id="CHEBI:16389"/>
        <dbReference type="ChEBI" id="CHEBI:17976"/>
        <dbReference type="ChEBI" id="CHEBI:57540"/>
        <dbReference type="ChEBI" id="CHEBI:57945"/>
        <dbReference type="EC" id="7.1.1.2"/>
    </reaction>
</comment>
<dbReference type="GO" id="GO:0000796">
    <property type="term" value="C:condensin complex"/>
    <property type="evidence" value="ECO:0007669"/>
    <property type="project" value="TreeGrafter"/>
</dbReference>
<dbReference type="PANTHER" id="PTHR14222:SF2">
    <property type="entry name" value="CONDENSIN COMPLEX SUBUNIT 1"/>
    <property type="match status" value="1"/>
</dbReference>
<dbReference type="Proteomes" id="UP000310200">
    <property type="component" value="Unassembled WGS sequence"/>
</dbReference>
<dbReference type="STRING" id="300112.A0A4V3SAB3"/>
<evidence type="ECO:0000313" key="24">
    <source>
        <dbReference type="EMBL" id="TGZ48084.1"/>
    </source>
</evidence>
<proteinExistence type="inferred from homology"/>
<keyword evidence="16" id="KW-0131">Cell cycle</keyword>
<dbReference type="Pfam" id="PF00329">
    <property type="entry name" value="Complex1_30kDa"/>
    <property type="match status" value="1"/>
</dbReference>
<evidence type="ECO:0000259" key="23">
    <source>
        <dbReference type="Pfam" id="PF12922"/>
    </source>
</evidence>
<keyword evidence="7 18" id="KW-0813">Transport</keyword>
<dbReference type="GO" id="GO:0007076">
    <property type="term" value="P:mitotic chromosome condensation"/>
    <property type="evidence" value="ECO:0007669"/>
    <property type="project" value="InterPro"/>
</dbReference>
<dbReference type="GO" id="GO:0010032">
    <property type="term" value="P:meiotic chromosome condensation"/>
    <property type="evidence" value="ECO:0007669"/>
    <property type="project" value="TreeGrafter"/>
</dbReference>
<dbReference type="SUPFAM" id="SSF143243">
    <property type="entry name" value="Nqo5-like"/>
    <property type="match status" value="1"/>
</dbReference>
<comment type="subcellular location">
    <subcellularLocation>
        <location evidence="3">Chromosome</location>
    </subcellularLocation>
    <subcellularLocation>
        <location evidence="2">Mitochondrion</location>
    </subcellularLocation>
    <subcellularLocation>
        <location evidence="1">Nucleus</location>
    </subcellularLocation>
</comment>
<keyword evidence="13" id="KW-0226">DNA condensation</keyword>
<evidence type="ECO:0000256" key="3">
    <source>
        <dbReference type="ARBA" id="ARBA00004286"/>
    </source>
</evidence>
<feature type="domain" description="Condensin complex subunit 1 C-terminal" evidence="22">
    <location>
        <begin position="1064"/>
        <end position="1224"/>
    </location>
</feature>
<dbReference type="InterPro" id="IPR011989">
    <property type="entry name" value="ARM-like"/>
</dbReference>
<dbReference type="GO" id="GO:0051301">
    <property type="term" value="P:cell division"/>
    <property type="evidence" value="ECO:0007669"/>
    <property type="project" value="UniProtKB-KW"/>
</dbReference>
<dbReference type="InterPro" id="IPR024324">
    <property type="entry name" value="Condensin_cplx_su1_N"/>
</dbReference>
<dbReference type="InterPro" id="IPR010218">
    <property type="entry name" value="NADH_DH_suC"/>
</dbReference>
<reference evidence="24 25" key="1">
    <citation type="journal article" date="2019" name="Philos. Trans. R. Soc. Lond., B, Biol. Sci.">
        <title>Ant behaviour and brain gene expression of defending hosts depend on the ecological success of the intruding social parasite.</title>
        <authorList>
            <person name="Kaur R."/>
            <person name="Stoldt M."/>
            <person name="Jongepier E."/>
            <person name="Feldmeyer B."/>
            <person name="Menzel F."/>
            <person name="Bornberg-Bauer E."/>
            <person name="Foitzik S."/>
        </authorList>
    </citation>
    <scope>NUCLEOTIDE SEQUENCE [LARGE SCALE GENOMIC DNA]</scope>
    <source>
        <tissue evidence="24">Whole body</tissue>
    </source>
</reference>
<dbReference type="Gene3D" id="3.30.460.80">
    <property type="entry name" value="NADH:ubiquinone oxidoreductase, 30kDa subunit"/>
    <property type="match status" value="1"/>
</dbReference>